<proteinExistence type="predicted"/>
<organism evidence="4 5">
    <name type="scientific">Tahibacter harae</name>
    <dbReference type="NCBI Taxonomy" id="2963937"/>
    <lineage>
        <taxon>Bacteria</taxon>
        <taxon>Pseudomonadati</taxon>
        <taxon>Pseudomonadota</taxon>
        <taxon>Gammaproteobacteria</taxon>
        <taxon>Lysobacterales</taxon>
        <taxon>Rhodanobacteraceae</taxon>
        <taxon>Tahibacter</taxon>
    </lineage>
</organism>
<dbReference type="PROSITE" id="PS51468">
    <property type="entry name" value="VIT"/>
    <property type="match status" value="1"/>
</dbReference>
<keyword evidence="5" id="KW-1185">Reference proteome</keyword>
<name>A0ABT1QN36_9GAMM</name>
<reference evidence="4" key="1">
    <citation type="submission" date="2022-07" db="EMBL/GenBank/DDBJ databases">
        <title>Tahibacter sp., a new gammaproteobacterium isolated from the silt sample collected at pig farm.</title>
        <authorList>
            <person name="Chen H."/>
        </authorList>
    </citation>
    <scope>NUCLEOTIDE SEQUENCE</scope>
    <source>
        <strain evidence="4">P2K</strain>
    </source>
</reference>
<dbReference type="Proteomes" id="UP001165498">
    <property type="component" value="Unassembled WGS sequence"/>
</dbReference>
<dbReference type="SMART" id="SM00609">
    <property type="entry name" value="VIT"/>
    <property type="match status" value="1"/>
</dbReference>
<feature type="signal peptide" evidence="2">
    <location>
        <begin position="1"/>
        <end position="21"/>
    </location>
</feature>
<dbReference type="PANTHER" id="PTHR45737:SF6">
    <property type="entry name" value="VON WILLEBRAND FACTOR A DOMAIN-CONTAINING PROTEIN 5A"/>
    <property type="match status" value="1"/>
</dbReference>
<protein>
    <submittedName>
        <fullName evidence="4">VIT domain-containing protein</fullName>
    </submittedName>
</protein>
<feature type="chain" id="PRO_5046349461" evidence="2">
    <location>
        <begin position="22"/>
        <end position="1094"/>
    </location>
</feature>
<keyword evidence="2" id="KW-0732">Signal</keyword>
<dbReference type="EMBL" id="JANFQO010000003">
    <property type="protein sequence ID" value="MCQ4163936.1"/>
    <property type="molecule type" value="Genomic_DNA"/>
</dbReference>
<feature type="region of interest" description="Disordered" evidence="1">
    <location>
        <begin position="694"/>
        <end position="729"/>
    </location>
</feature>
<dbReference type="InterPro" id="IPR011990">
    <property type="entry name" value="TPR-like_helical_dom_sf"/>
</dbReference>
<sequence length="1094" mass="121387">MNTLWKGLTAAVLLQAAAVPAQDVAQIARPRPPQIWLDPALKQQPIQLQDISIDIRIQGFVASTRLDLTFFNPNARVLEGELVFPLAEGQSITGYALEVEGKLRQGVMVEKETARVAYESTVRQGIDPGLAELTQGNVFRTRLYPLPPNGSKRVQIAFDQPLLDVGANYRYLLPLQFAEPIKHFKVRAEALRAEVAPAGGGAALSFDRWRDSFVAELEKRDFRPQTELSFDLPKPKDAVSIYSVRDALEPAWRHFAAQVQSGPDANVKPAAAPRRITLYYDASGSAAGRDRARELDFLAAWLGQLGSAEIDLIAFRNEADAPRHFAIRNGDAQELRQAIEALPLDGASAYGTLRLDATARPDFVLVIGDGLNNFGSGEPQFRNDAVTPRLAFLHAAQTVDSPRLARWSRRHGGQVVNLLASPQAEALRQLAAPRWALLATQVLKGECQELAPAAPQPAGASFSLYGRCSADAELQLEFGDGAGNRILRTLRPGAGEMLEAGRGEFVQRLWATARIADLENEEFRNKDAIVELSKKYGVVTQDTSMLVLDRIEDYVRHKVEPREAELAAQYRELLARQPKQAGADVERLQHREQVLGWWSEFRKWHGQRHPWLETVLAPSAAAEVARWEQLPQLKDHVRNLAAVRKLASQAGQLEKRWSKEGAGAESRKAWEREASGLMLELDALRQLRLAEAPDSDALKQRQAQISDAGGGRPPEGRLLRQRAPRPEPQADAPAIVVEEAAPMAMAAPPAPAGAGGSDPLRQAGAVPKIAREAGADDRRSAPTGIELKDWDPNTPYLARLRAARDPYAAYLEERAQQAKTPAFFLDCADFFRREAKDERLALRVLSNLAEIDFDSAPLLRVLAYRLQQWERFDLAVPLFEQALKLRGEEPQSRRDLALALSRQANPDYNRAVTLLWEVVDRRWDGRFPEIEIIALHELNDIVSRASGAARMALDGQIETLGIDSRLLEHQPVDLRVALTWDADNTDIDLWVVDPTGEVAIYSHPRTRSGGHMSRDFTGGYGPEVFTIRRAIPGTYVVKTHYFSDRQQKITGAVTLQLEFLTRFDSGGSKRQATTRRLEDVKGEIEIGRFTVGAE</sequence>
<feature type="domain" description="VIT" evidence="3">
    <location>
        <begin position="32"/>
        <end position="160"/>
    </location>
</feature>
<comment type="caution">
    <text evidence="4">The sequence shown here is derived from an EMBL/GenBank/DDBJ whole genome shotgun (WGS) entry which is preliminary data.</text>
</comment>
<dbReference type="Pfam" id="PF09906">
    <property type="entry name" value="DUF2135"/>
    <property type="match status" value="1"/>
</dbReference>
<evidence type="ECO:0000313" key="4">
    <source>
        <dbReference type="EMBL" id="MCQ4163936.1"/>
    </source>
</evidence>
<dbReference type="InterPro" id="IPR019220">
    <property type="entry name" value="DUF2135"/>
</dbReference>
<dbReference type="RefSeq" id="WP_255911653.1">
    <property type="nucleotide sequence ID" value="NZ_JANFQO010000003.1"/>
</dbReference>
<dbReference type="PANTHER" id="PTHR45737">
    <property type="entry name" value="VON WILLEBRAND FACTOR A DOMAIN-CONTAINING PROTEIN 5A"/>
    <property type="match status" value="1"/>
</dbReference>
<evidence type="ECO:0000256" key="1">
    <source>
        <dbReference type="SAM" id="MobiDB-lite"/>
    </source>
</evidence>
<evidence type="ECO:0000256" key="2">
    <source>
        <dbReference type="SAM" id="SignalP"/>
    </source>
</evidence>
<evidence type="ECO:0000313" key="5">
    <source>
        <dbReference type="Proteomes" id="UP001165498"/>
    </source>
</evidence>
<dbReference type="InterPro" id="IPR013694">
    <property type="entry name" value="VIT"/>
</dbReference>
<dbReference type="Pfam" id="PF08487">
    <property type="entry name" value="VIT"/>
    <property type="match status" value="1"/>
</dbReference>
<dbReference type="Gene3D" id="2.60.120.380">
    <property type="match status" value="1"/>
</dbReference>
<dbReference type="Gene3D" id="1.25.40.10">
    <property type="entry name" value="Tetratricopeptide repeat domain"/>
    <property type="match status" value="1"/>
</dbReference>
<dbReference type="SUPFAM" id="SSF48452">
    <property type="entry name" value="TPR-like"/>
    <property type="match status" value="1"/>
</dbReference>
<accession>A0ABT1QN36</accession>
<gene>
    <name evidence="4" type="ORF">NM961_04355</name>
</gene>
<evidence type="ECO:0000259" key="3">
    <source>
        <dbReference type="PROSITE" id="PS51468"/>
    </source>
</evidence>